<dbReference type="OMA" id="ECECDEC"/>
<feature type="transmembrane region" description="Helical" evidence="1">
    <location>
        <begin position="66"/>
        <end position="85"/>
    </location>
</feature>
<feature type="transmembrane region" description="Helical" evidence="1">
    <location>
        <begin position="97"/>
        <end position="120"/>
    </location>
</feature>
<feature type="transmembrane region" description="Helical" evidence="1">
    <location>
        <begin position="165"/>
        <end position="189"/>
    </location>
</feature>
<dbReference type="VEuPathDB" id="AmoebaDB:EIN_173090"/>
<dbReference type="Proteomes" id="UP000014680">
    <property type="component" value="Unassembled WGS sequence"/>
</dbReference>
<keyword evidence="1" id="KW-0812">Transmembrane</keyword>
<evidence type="ECO:0000313" key="3">
    <source>
        <dbReference type="Proteomes" id="UP000014680"/>
    </source>
</evidence>
<evidence type="ECO:0000256" key="1">
    <source>
        <dbReference type="SAM" id="Phobius"/>
    </source>
</evidence>
<sequence length="477" mass="55243">MDLDFIYFLILIGSISFQVVKSVKRYIFYKNVQITETYNVIERSELPKLLECKQQECYVEIFCQSYYLVVYSVVLLSGLIHWTFTKTSFKSILLSDLTFVALWSIFLYIIDIPPIAFRLISKFIQNEDQKGIVEVGKHMLKMNLFIVINVAIAFLFHFFATHYLFLVGGTLVFGMYYFIVEVIMVHVVLPQQSKNSLPEGALRTEIVKKCQELNIQILDVKLSDYLSLIFTGVDESKNVVIGMDIVKNCSNEEIIDFLTFSSKNNFDRSMKWCAIDTVISLIFFGTIEFVYFNSLSHYINVDDGDNGKNRVCQGVIILFMAIPYLNKVFTTLQNLLERQNVLHDIKTLQATGAPKFVSCILHIIDAKFFGVDELPKVHKIEKREKAIEKKREMKLRNPMYREGDDDSDDHDDECECDECAFKRRLAVDRASLPNKEIATLEDVVKEDWTSCEDANVPTFFEILKYFQSVELSQKKNN</sequence>
<feature type="transmembrane region" description="Helical" evidence="1">
    <location>
        <begin position="6"/>
        <end position="23"/>
    </location>
</feature>
<proteinExistence type="predicted"/>
<protein>
    <submittedName>
        <fullName evidence="2">Uncharacterized protein</fullName>
    </submittedName>
</protein>
<feature type="transmembrane region" description="Helical" evidence="1">
    <location>
        <begin position="140"/>
        <end position="159"/>
    </location>
</feature>
<gene>
    <name evidence="2" type="ORF">EIN_173090</name>
</gene>
<feature type="transmembrane region" description="Helical" evidence="1">
    <location>
        <begin position="272"/>
        <end position="291"/>
    </location>
</feature>
<dbReference type="GeneID" id="14883446"/>
<dbReference type="AlphaFoldDB" id="A0A0A1TVV8"/>
<name>A0A0A1TVV8_ENTIV</name>
<dbReference type="OrthoDB" id="28352at2759"/>
<keyword evidence="3" id="KW-1185">Reference proteome</keyword>
<dbReference type="KEGG" id="eiv:EIN_173090"/>
<reference evidence="2 3" key="1">
    <citation type="submission" date="2012-10" db="EMBL/GenBank/DDBJ databases">
        <authorList>
            <person name="Zafar N."/>
            <person name="Inman J."/>
            <person name="Hall N."/>
            <person name="Lorenzi H."/>
            <person name="Caler E."/>
        </authorList>
    </citation>
    <scope>NUCLEOTIDE SEQUENCE [LARGE SCALE GENOMIC DNA]</scope>
    <source>
        <strain evidence="2 3">IP1</strain>
    </source>
</reference>
<organism evidence="2 3">
    <name type="scientific">Entamoeba invadens IP1</name>
    <dbReference type="NCBI Taxonomy" id="370355"/>
    <lineage>
        <taxon>Eukaryota</taxon>
        <taxon>Amoebozoa</taxon>
        <taxon>Evosea</taxon>
        <taxon>Archamoebae</taxon>
        <taxon>Mastigamoebida</taxon>
        <taxon>Entamoebidae</taxon>
        <taxon>Entamoeba</taxon>
    </lineage>
</organism>
<keyword evidence="1" id="KW-0472">Membrane</keyword>
<dbReference type="RefSeq" id="XP_004183990.1">
    <property type="nucleotide sequence ID" value="XM_004183942.1"/>
</dbReference>
<dbReference type="EMBL" id="KB207112">
    <property type="protein sequence ID" value="ELP84644.1"/>
    <property type="molecule type" value="Genomic_DNA"/>
</dbReference>
<keyword evidence="1" id="KW-1133">Transmembrane helix</keyword>
<evidence type="ECO:0000313" key="2">
    <source>
        <dbReference type="EMBL" id="ELP84644.1"/>
    </source>
</evidence>
<feature type="transmembrane region" description="Helical" evidence="1">
    <location>
        <begin position="311"/>
        <end position="329"/>
    </location>
</feature>
<accession>A0A0A1TVV8</accession>